<protein>
    <recommendedName>
        <fullName evidence="4">Immunity protein</fullName>
    </recommendedName>
</protein>
<sequence length="69" mass="7804">MIEVALPILLILFYMWPSVIAQSRNHKSYDAIVALNILLGWTFLGWIGALVWSLTAARTTAAERRFLAE</sequence>
<reference evidence="2" key="1">
    <citation type="submission" date="2016-01" db="EMBL/GenBank/DDBJ databases">
        <authorList>
            <person name="Peeters C."/>
        </authorList>
    </citation>
    <scope>NUCLEOTIDE SEQUENCE [LARGE SCALE GENOMIC DNA]</scope>
    <source>
        <strain evidence="2">LMG 29318</strain>
    </source>
</reference>
<evidence type="ECO:0008006" key="4">
    <source>
        <dbReference type="Google" id="ProtNLM"/>
    </source>
</evidence>
<dbReference type="OrthoDB" id="9814116at2"/>
<evidence type="ECO:0000313" key="3">
    <source>
        <dbReference type="Proteomes" id="UP000054870"/>
    </source>
</evidence>
<dbReference type="InterPro" id="IPR016410">
    <property type="entry name" value="Phage_imm"/>
</dbReference>
<accession>A0A158CIW3</accession>
<proteinExistence type="predicted"/>
<gene>
    <name evidence="2" type="ORF">AWB75_05113</name>
</gene>
<keyword evidence="3" id="KW-1185">Reference proteome</keyword>
<keyword evidence="1" id="KW-1133">Transmembrane helix</keyword>
<dbReference type="RefSeq" id="WP_061126867.1">
    <property type="nucleotide sequence ID" value="NZ_FCOF02000030.1"/>
</dbReference>
<feature type="transmembrane region" description="Helical" evidence="1">
    <location>
        <begin position="31"/>
        <end position="55"/>
    </location>
</feature>
<dbReference type="AlphaFoldDB" id="A0A158CIW3"/>
<name>A0A158CIW3_9BURK</name>
<organism evidence="2 3">
    <name type="scientific">Caballeronia catudaia</name>
    <dbReference type="NCBI Taxonomy" id="1777136"/>
    <lineage>
        <taxon>Bacteria</taxon>
        <taxon>Pseudomonadati</taxon>
        <taxon>Pseudomonadota</taxon>
        <taxon>Betaproteobacteria</taxon>
        <taxon>Burkholderiales</taxon>
        <taxon>Burkholderiaceae</taxon>
        <taxon>Caballeronia</taxon>
    </lineage>
</organism>
<dbReference type="Pfam" id="PF14373">
    <property type="entry name" value="Imm_superinfect"/>
    <property type="match status" value="1"/>
</dbReference>
<evidence type="ECO:0000313" key="2">
    <source>
        <dbReference type="EMBL" id="SAK81457.1"/>
    </source>
</evidence>
<comment type="caution">
    <text evidence="2">The sequence shown here is derived from an EMBL/GenBank/DDBJ whole genome shotgun (WGS) entry which is preliminary data.</text>
</comment>
<keyword evidence="1" id="KW-0472">Membrane</keyword>
<evidence type="ECO:0000256" key="1">
    <source>
        <dbReference type="SAM" id="Phobius"/>
    </source>
</evidence>
<dbReference type="Proteomes" id="UP000054870">
    <property type="component" value="Unassembled WGS sequence"/>
</dbReference>
<keyword evidence="1" id="KW-0812">Transmembrane</keyword>
<dbReference type="EMBL" id="FCOF02000030">
    <property type="protein sequence ID" value="SAK81457.1"/>
    <property type="molecule type" value="Genomic_DNA"/>
</dbReference>